<dbReference type="PANTHER" id="PTHR10963:SF55">
    <property type="entry name" value="GLYCOSIDE HYDROLASE FAMILY 16 PROTEIN"/>
    <property type="match status" value="1"/>
</dbReference>
<keyword evidence="2" id="KW-1185">Reference proteome</keyword>
<comment type="caution">
    <text evidence="1">The sequence shown here is derived from an EMBL/GenBank/DDBJ whole genome shotgun (WGS) entry which is preliminary data.</text>
</comment>
<dbReference type="Pfam" id="PF00754">
    <property type="entry name" value="F5_F8_type_C"/>
    <property type="match status" value="2"/>
</dbReference>
<dbReference type="SUPFAM" id="SSF49785">
    <property type="entry name" value="Galactose-binding domain-like"/>
    <property type="match status" value="2"/>
</dbReference>
<dbReference type="CDD" id="cd02182">
    <property type="entry name" value="GH16_Strep_laminarinase_like"/>
    <property type="match status" value="1"/>
</dbReference>
<accession>A0ABV6V355</accession>
<dbReference type="PROSITE" id="PS50022">
    <property type="entry name" value="FA58C_3"/>
    <property type="match status" value="2"/>
</dbReference>
<dbReference type="Pfam" id="PF26113">
    <property type="entry name" value="GH16_XgeA"/>
    <property type="match status" value="1"/>
</dbReference>
<dbReference type="Gene3D" id="2.60.120.260">
    <property type="entry name" value="Galactose-binding domain-like"/>
    <property type="match status" value="2"/>
</dbReference>
<protein>
    <submittedName>
        <fullName evidence="1">Discoidin domain-containing protein</fullName>
    </submittedName>
</protein>
<gene>
    <name evidence="1" type="ORF">ACEZDG_02515</name>
</gene>
<organism evidence="1 2">
    <name type="scientific">Streptacidiphilus alkalitolerans</name>
    <dbReference type="NCBI Taxonomy" id="3342712"/>
    <lineage>
        <taxon>Bacteria</taxon>
        <taxon>Bacillati</taxon>
        <taxon>Actinomycetota</taxon>
        <taxon>Actinomycetes</taxon>
        <taxon>Kitasatosporales</taxon>
        <taxon>Streptomycetaceae</taxon>
        <taxon>Streptacidiphilus</taxon>
    </lineage>
</organism>
<reference evidence="1 2" key="1">
    <citation type="submission" date="2024-09" db="EMBL/GenBank/DDBJ databases">
        <authorList>
            <person name="Lee S.D."/>
        </authorList>
    </citation>
    <scope>NUCLEOTIDE SEQUENCE [LARGE SCALE GENOMIC DNA]</scope>
    <source>
        <strain evidence="1 2">N1-1</strain>
    </source>
</reference>
<dbReference type="InterPro" id="IPR013320">
    <property type="entry name" value="ConA-like_dom_sf"/>
</dbReference>
<name>A0ABV6V355_9ACTN</name>
<dbReference type="InterPro" id="IPR000421">
    <property type="entry name" value="FA58C"/>
</dbReference>
<sequence length="611" mass="62835">MFTGRTPRSTDNQTERHSPFRTRRFAAAVAVGALCLGGIGLGVAPSALGSTVAAAPAAAPAAVSPATVPAAPSGFTTTWSDDFNGASGSGVDAGNWKYDTGPGSSFGTGEIETMTNSASNVYQDGAGHLVLKALHSGSDPNSGWTSGRIETQAATFGAPPGGVVEMQSSIQQPNLTTANGAGYWPAFWMLGSTLRTGTPWPGSGEVDILEDINSRSSVFGTLHCGVGQGGPCNETTGIGSGERACAGCQTGYHTYAVQIDRSVSPEQIRWYLDGSNYFTVNSTQVDATTWANAVDHPFFIIYDLAMGGGFPAAFGGGPNAATVSGGQMNIDYVAVYNKAPGGGGGTGGGTNIAQGKTATASSTENAGTPASAAVDGSTTTRWSSAFSDPQWLQVDLGQSYDISHVTLNWEAAYAKAFQIQTSPDGTNWTTVYSTTTGTGGVQDLAVTGTGRYIRVYGTQRGTAYGYSLYEFSVNGTPAAGGGGGTLLSQGHPATASSTENATFPASAAVDGDAGTRWSSAFSDPQWLQVDLGASHSISQVKLNWEAAYAKAFQIQTSPDGTNWTTVYSTTTGTGGNQTLNVTGTGRYVRVYGTQRGTAYGYSLYEFQVLGS</sequence>
<evidence type="ECO:0000313" key="2">
    <source>
        <dbReference type="Proteomes" id="UP001592582"/>
    </source>
</evidence>
<dbReference type="SUPFAM" id="SSF49899">
    <property type="entry name" value="Concanavalin A-like lectins/glucanases"/>
    <property type="match status" value="1"/>
</dbReference>
<proteinExistence type="predicted"/>
<dbReference type="PROSITE" id="PS51762">
    <property type="entry name" value="GH16_2"/>
    <property type="match status" value="1"/>
</dbReference>
<dbReference type="InterPro" id="IPR050546">
    <property type="entry name" value="Glycosyl_Hydrlase_16"/>
</dbReference>
<evidence type="ECO:0000313" key="1">
    <source>
        <dbReference type="EMBL" id="MFC1408151.1"/>
    </source>
</evidence>
<dbReference type="InterPro" id="IPR000757">
    <property type="entry name" value="Beta-glucanase-like"/>
</dbReference>
<dbReference type="PANTHER" id="PTHR10963">
    <property type="entry name" value="GLYCOSYL HYDROLASE-RELATED"/>
    <property type="match status" value="1"/>
</dbReference>
<dbReference type="InterPro" id="IPR008979">
    <property type="entry name" value="Galactose-bd-like_sf"/>
</dbReference>
<dbReference type="EMBL" id="JBHEZX010000001">
    <property type="protein sequence ID" value="MFC1408151.1"/>
    <property type="molecule type" value="Genomic_DNA"/>
</dbReference>
<dbReference type="Gene3D" id="2.60.120.200">
    <property type="match status" value="1"/>
</dbReference>
<dbReference type="Proteomes" id="UP001592582">
    <property type="component" value="Unassembled WGS sequence"/>
</dbReference>